<keyword evidence="5" id="KW-1185">Reference proteome</keyword>
<dbReference type="PANTHER" id="PTHR37423:SF2">
    <property type="entry name" value="MEMBRANE-BOUND LYTIC MUREIN TRANSGLYCOSYLASE C"/>
    <property type="match status" value="1"/>
</dbReference>
<name>A0A9Q3UPT5_9GAMM</name>
<gene>
    <name evidence="4" type="ORF">LL252_13460</name>
</gene>
<dbReference type="CDD" id="cd00254">
    <property type="entry name" value="LT-like"/>
    <property type="match status" value="1"/>
</dbReference>
<evidence type="ECO:0000259" key="3">
    <source>
        <dbReference type="Pfam" id="PF13511"/>
    </source>
</evidence>
<proteinExistence type="inferred from homology"/>
<dbReference type="AlphaFoldDB" id="A0A9Q3UPT5"/>
<dbReference type="InterPro" id="IPR023346">
    <property type="entry name" value="Lysozyme-like_dom_sf"/>
</dbReference>
<evidence type="ECO:0000256" key="1">
    <source>
        <dbReference type="ARBA" id="ARBA00007734"/>
    </source>
</evidence>
<sequence length="213" mass="23485">MTITGVIGPARGLLLVGLALGLSAHVGADNIYKYRGANGEILYTDQPQDRVSAGYTLLSVRKGWSYRPQPLSEFQRNRYDTLILANAGQFEVEPALVKAVIHAESLFDRYAVSRVGAQGLMQLMPGTADYLDVTNPFDAADNIRGGTRFLAYLQDRFPSLEQVLAAYNAGEGNVRRYGGIPPFPETRAYVQKVKELRLRYQLEMAAPEAVASR</sequence>
<dbReference type="PANTHER" id="PTHR37423">
    <property type="entry name" value="SOLUBLE LYTIC MUREIN TRANSGLYCOSYLASE-RELATED"/>
    <property type="match status" value="1"/>
</dbReference>
<evidence type="ECO:0000313" key="5">
    <source>
        <dbReference type="Proteomes" id="UP001108027"/>
    </source>
</evidence>
<dbReference type="RefSeq" id="WP_228234389.1">
    <property type="nucleotide sequence ID" value="NZ_ARXL01000010.1"/>
</dbReference>
<dbReference type="EMBL" id="JAJGNA010000018">
    <property type="protein sequence ID" value="MCC4309578.1"/>
    <property type="molecule type" value="Genomic_DNA"/>
</dbReference>
<dbReference type="Pfam" id="PF01464">
    <property type="entry name" value="SLT"/>
    <property type="match status" value="1"/>
</dbReference>
<dbReference type="Proteomes" id="UP001108027">
    <property type="component" value="Unassembled WGS sequence"/>
</dbReference>
<evidence type="ECO:0000313" key="4">
    <source>
        <dbReference type="EMBL" id="MCC4309578.1"/>
    </source>
</evidence>
<comment type="similarity">
    <text evidence="1">Belongs to the transglycosylase Slt family.</text>
</comment>
<reference evidence="4" key="1">
    <citation type="submission" date="2021-10" db="EMBL/GenBank/DDBJ databases">
        <title>The diversity and Nitrogen Metabolism of Culturable Nitrate-Utilizing Bacteria Within the Oxygen Minimum Zone of the Changjiang (Yangtze River)Estuary.</title>
        <authorList>
            <person name="Zhang D."/>
            <person name="Zheng J."/>
            <person name="Liu S."/>
            <person name="He W."/>
        </authorList>
    </citation>
    <scope>NUCLEOTIDE SEQUENCE</scope>
    <source>
        <strain evidence="4">FXH-223</strain>
    </source>
</reference>
<feature type="domain" description="DUF4124" evidence="3">
    <location>
        <begin position="18"/>
        <end position="50"/>
    </location>
</feature>
<feature type="domain" description="Transglycosylase SLT" evidence="2">
    <location>
        <begin position="83"/>
        <end position="181"/>
    </location>
</feature>
<comment type="caution">
    <text evidence="4">The sequence shown here is derived from an EMBL/GenBank/DDBJ whole genome shotgun (WGS) entry which is preliminary data.</text>
</comment>
<evidence type="ECO:0000259" key="2">
    <source>
        <dbReference type="Pfam" id="PF01464"/>
    </source>
</evidence>
<dbReference type="InterPro" id="IPR025392">
    <property type="entry name" value="DUF4124"/>
</dbReference>
<accession>A0A9Q3UPT5</accession>
<dbReference type="Pfam" id="PF13511">
    <property type="entry name" value="DUF4124"/>
    <property type="match status" value="1"/>
</dbReference>
<organism evidence="4 5">
    <name type="scientific">Alloalcanivorax marinus</name>
    <dbReference type="NCBI Taxonomy" id="1177169"/>
    <lineage>
        <taxon>Bacteria</taxon>
        <taxon>Pseudomonadati</taxon>
        <taxon>Pseudomonadota</taxon>
        <taxon>Gammaproteobacteria</taxon>
        <taxon>Oceanospirillales</taxon>
        <taxon>Alcanivoracaceae</taxon>
        <taxon>Alloalcanivorax</taxon>
    </lineage>
</organism>
<dbReference type="Gene3D" id="1.10.530.10">
    <property type="match status" value="1"/>
</dbReference>
<dbReference type="InterPro" id="IPR008258">
    <property type="entry name" value="Transglycosylase_SLT_dom_1"/>
</dbReference>
<protein>
    <submittedName>
        <fullName evidence="4">Lytic transglycosylase domain-containing protein</fullName>
    </submittedName>
</protein>
<dbReference type="SUPFAM" id="SSF53955">
    <property type="entry name" value="Lysozyme-like"/>
    <property type="match status" value="1"/>
</dbReference>